<dbReference type="InterPro" id="IPR036291">
    <property type="entry name" value="NAD(P)-bd_dom_sf"/>
</dbReference>
<evidence type="ECO:0000313" key="6">
    <source>
        <dbReference type="Proteomes" id="UP000323386"/>
    </source>
</evidence>
<keyword evidence="2" id="KW-0521">NADP</keyword>
<evidence type="ECO:0000313" key="5">
    <source>
        <dbReference type="EMBL" id="SPO34988.1"/>
    </source>
</evidence>
<dbReference type="InterPro" id="IPR002347">
    <property type="entry name" value="SDR_fam"/>
</dbReference>
<evidence type="ECO:0000256" key="3">
    <source>
        <dbReference type="ARBA" id="ARBA00023002"/>
    </source>
</evidence>
<dbReference type="AlphaFoldDB" id="A0A5C3ERW9"/>
<dbReference type="GO" id="GO:0016616">
    <property type="term" value="F:oxidoreductase activity, acting on the CH-OH group of donors, NAD or NADP as acceptor"/>
    <property type="evidence" value="ECO:0007669"/>
    <property type="project" value="TreeGrafter"/>
</dbReference>
<dbReference type="InterPro" id="IPR020904">
    <property type="entry name" value="Sc_DH/Rdtase_CS"/>
</dbReference>
<dbReference type="PANTHER" id="PTHR24322">
    <property type="entry name" value="PKSB"/>
    <property type="match status" value="1"/>
</dbReference>
<proteinExistence type="inferred from homology"/>
<evidence type="ECO:0000256" key="2">
    <source>
        <dbReference type="ARBA" id="ARBA00022857"/>
    </source>
</evidence>
<dbReference type="Proteomes" id="UP000323386">
    <property type="component" value="Unassembled WGS sequence"/>
</dbReference>
<dbReference type="PRINTS" id="PR00081">
    <property type="entry name" value="GDHRDH"/>
</dbReference>
<evidence type="ECO:0000256" key="1">
    <source>
        <dbReference type="ARBA" id="ARBA00006484"/>
    </source>
</evidence>
<comment type="similarity">
    <text evidence="1 4">Belongs to the short-chain dehydrogenases/reductases (SDR) family.</text>
</comment>
<dbReference type="SUPFAM" id="SSF51735">
    <property type="entry name" value="NAD(P)-binding Rossmann-fold domains"/>
    <property type="match status" value="1"/>
</dbReference>
<sequence length="355" mass="38677">MVAVDTFVALSKWTVFNPLLAIAWLACEALSPHLVAEYRHLLALPCLILLGWTLTWSSAAWTNHPRLPRIQASQWKRELVVVTGGATGIGAHLALKLARRGAKVVTLDIQKADYASLGAAAPAQTELDDITPNIHPYICDVASLDALTKVVKSIRALHGDPTILINNAGITNSRPLVECSAAEVTKLLNVNLASPLWLIQSLLPGMLAAAEAGRACHIVSVSSIMGHVGISKMVDYCASKHGLVGLHRALRYEIRSHHRTHRIRTTLVILGHVRTRLFAGIYFNPLARFLAPSIEPEHVAERIVEAIDARREGTIALPWYANWTEGLAVLPSWGADAVQWMSGANTSFDAMHKAR</sequence>
<dbReference type="PANTHER" id="PTHR24322:SF736">
    <property type="entry name" value="RETINOL DEHYDROGENASE 10"/>
    <property type="match status" value="1"/>
</dbReference>
<accession>A0A5C3ERW9</accession>
<evidence type="ECO:0000256" key="4">
    <source>
        <dbReference type="RuleBase" id="RU000363"/>
    </source>
</evidence>
<dbReference type="PRINTS" id="PR00080">
    <property type="entry name" value="SDRFAMILY"/>
</dbReference>
<protein>
    <submittedName>
        <fullName evidence="5">Related to a retinal short-chain dehydrogenase/reductase</fullName>
    </submittedName>
</protein>
<organism evidence="5 6">
    <name type="scientific">Pseudozyma flocculosa</name>
    <dbReference type="NCBI Taxonomy" id="84751"/>
    <lineage>
        <taxon>Eukaryota</taxon>
        <taxon>Fungi</taxon>
        <taxon>Dikarya</taxon>
        <taxon>Basidiomycota</taxon>
        <taxon>Ustilaginomycotina</taxon>
        <taxon>Ustilaginomycetes</taxon>
        <taxon>Ustilaginales</taxon>
        <taxon>Ustilaginaceae</taxon>
        <taxon>Pseudozyma</taxon>
    </lineage>
</organism>
<reference evidence="5 6" key="1">
    <citation type="submission" date="2018-03" db="EMBL/GenBank/DDBJ databases">
        <authorList>
            <person name="Guldener U."/>
        </authorList>
    </citation>
    <scope>NUCLEOTIDE SEQUENCE [LARGE SCALE GENOMIC DNA]</scope>
    <source>
        <strain evidence="5 6">DAOM196992</strain>
    </source>
</reference>
<dbReference type="Gene3D" id="3.40.50.720">
    <property type="entry name" value="NAD(P)-binding Rossmann-like Domain"/>
    <property type="match status" value="1"/>
</dbReference>
<dbReference type="OrthoDB" id="10253736at2759"/>
<name>A0A5C3ERW9_9BASI</name>
<gene>
    <name evidence="5" type="ORF">PSFLO_00459</name>
</gene>
<keyword evidence="6" id="KW-1185">Reference proteome</keyword>
<dbReference type="Pfam" id="PF00106">
    <property type="entry name" value="adh_short"/>
    <property type="match status" value="1"/>
</dbReference>
<dbReference type="EMBL" id="OOIP01000001">
    <property type="protein sequence ID" value="SPO34988.1"/>
    <property type="molecule type" value="Genomic_DNA"/>
</dbReference>
<dbReference type="PROSITE" id="PS00061">
    <property type="entry name" value="ADH_SHORT"/>
    <property type="match status" value="1"/>
</dbReference>
<keyword evidence="3" id="KW-0560">Oxidoreductase</keyword>